<sequence length="310" mass="34378">MNHFITIADHSKETIQHILDVGLKLRAERERGKRNQPVLDGQTLAMIFEKPSLRTRVSFEQAMFELGGQSIVLDQSQVGLGKRESVADVTRVLCGMVQGIAARVFEHEKLEQMARHGDKPVINMLSDYTHPCQALADVMTMIDAFAPDTHDLTGRTLAFVGDGNNVVRSLAAICGRLGMNFVVASPGGYELEQAYVDRIMADSPNMNFDMTRDAKQAVRDADAIYTDTFVSMGQEAEKQTRLRAFEDYRLTESLLAEAPDHAIVLHCLPAYRGVEITDEVIDGPRSRVFPQAHNRLHAQKGLLAVLMGGQ</sequence>
<evidence type="ECO:0000313" key="6">
    <source>
        <dbReference type="EMBL" id="MFA9478404.1"/>
    </source>
</evidence>
<dbReference type="InterPro" id="IPR006130">
    <property type="entry name" value="Asp/Orn_carbamoylTrfase"/>
</dbReference>
<protein>
    <recommendedName>
        <fullName evidence="2">Ornithine carbamoyltransferase</fullName>
        <ecNumber evidence="2">2.1.3.3</ecNumber>
    </recommendedName>
</protein>
<dbReference type="EC" id="2.1.3.3" evidence="2"/>
<dbReference type="Pfam" id="PF02729">
    <property type="entry name" value="OTCace_N"/>
    <property type="match status" value="1"/>
</dbReference>
<gene>
    <name evidence="6" type="primary">argF</name>
    <name evidence="6" type="ORF">ACERK3_08855</name>
</gene>
<dbReference type="Gene3D" id="3.40.50.1370">
    <property type="entry name" value="Aspartate/ornithine carbamoyltransferase"/>
    <property type="match status" value="2"/>
</dbReference>
<name>A0ABV4U7C0_9BACT</name>
<comment type="similarity">
    <text evidence="3">Belongs to the aspartate/ornithine carbamoyltransferase superfamily.</text>
</comment>
<dbReference type="InterPro" id="IPR036901">
    <property type="entry name" value="Asp/Orn_carbamoylTrfase_sf"/>
</dbReference>
<keyword evidence="1 3" id="KW-0808">Transferase</keyword>
<comment type="caution">
    <text evidence="6">The sequence shown here is derived from an EMBL/GenBank/DDBJ whole genome shotgun (WGS) entry which is preliminary data.</text>
</comment>
<dbReference type="RefSeq" id="WP_425345332.1">
    <property type="nucleotide sequence ID" value="NZ_JBGUBD010000005.1"/>
</dbReference>
<dbReference type="InterPro" id="IPR006131">
    <property type="entry name" value="Asp_carbamoyltransf_Asp/Orn-bd"/>
</dbReference>
<keyword evidence="7" id="KW-1185">Reference proteome</keyword>
<evidence type="ECO:0000256" key="3">
    <source>
        <dbReference type="RuleBase" id="RU003634"/>
    </source>
</evidence>
<evidence type="ECO:0000256" key="1">
    <source>
        <dbReference type="ARBA" id="ARBA00022679"/>
    </source>
</evidence>
<dbReference type="InterPro" id="IPR002292">
    <property type="entry name" value="Orn/put_carbamltrans"/>
</dbReference>
<dbReference type="PANTHER" id="PTHR45753">
    <property type="entry name" value="ORNITHINE CARBAMOYLTRANSFERASE, MITOCHONDRIAL"/>
    <property type="match status" value="1"/>
</dbReference>
<dbReference type="Proteomes" id="UP001575105">
    <property type="component" value="Unassembled WGS sequence"/>
</dbReference>
<dbReference type="PANTHER" id="PTHR45753:SF3">
    <property type="entry name" value="ORNITHINE TRANSCARBAMYLASE, MITOCHONDRIAL"/>
    <property type="match status" value="1"/>
</dbReference>
<dbReference type="NCBIfam" id="NF001986">
    <property type="entry name" value="PRK00779.1"/>
    <property type="match status" value="1"/>
</dbReference>
<reference evidence="6 7" key="1">
    <citation type="submission" date="2024-08" db="EMBL/GenBank/DDBJ databases">
        <title>Whole-genome sequencing of halo(alkali)philic microorganisms from hypersaline lakes.</title>
        <authorList>
            <person name="Sorokin D.Y."/>
            <person name="Merkel A.Y."/>
            <person name="Messina E."/>
            <person name="Yakimov M."/>
        </authorList>
    </citation>
    <scope>NUCLEOTIDE SEQUENCE [LARGE SCALE GENOMIC DNA]</scope>
    <source>
        <strain evidence="6 7">AB-hyl4</strain>
    </source>
</reference>
<dbReference type="EMBL" id="JBGUBD010000005">
    <property type="protein sequence ID" value="MFA9478404.1"/>
    <property type="molecule type" value="Genomic_DNA"/>
</dbReference>
<organism evidence="6 7">
    <name type="scientific">Natronomicrosphaera hydrolytica</name>
    <dbReference type="NCBI Taxonomy" id="3242702"/>
    <lineage>
        <taxon>Bacteria</taxon>
        <taxon>Pseudomonadati</taxon>
        <taxon>Planctomycetota</taxon>
        <taxon>Phycisphaerae</taxon>
        <taxon>Phycisphaerales</taxon>
        <taxon>Phycisphaeraceae</taxon>
        <taxon>Natronomicrosphaera</taxon>
    </lineage>
</organism>
<feature type="domain" description="Aspartate/ornithine carbamoyltransferase Asp/Orn-binding" evidence="4">
    <location>
        <begin position="154"/>
        <end position="305"/>
    </location>
</feature>
<evidence type="ECO:0000259" key="5">
    <source>
        <dbReference type="Pfam" id="PF02729"/>
    </source>
</evidence>
<dbReference type="SUPFAM" id="SSF53671">
    <property type="entry name" value="Aspartate/ornithine carbamoyltransferase"/>
    <property type="match status" value="1"/>
</dbReference>
<evidence type="ECO:0000256" key="2">
    <source>
        <dbReference type="NCBIfam" id="TIGR00658"/>
    </source>
</evidence>
<dbReference type="GO" id="GO:0004585">
    <property type="term" value="F:ornithine carbamoyltransferase activity"/>
    <property type="evidence" value="ECO:0007669"/>
    <property type="project" value="UniProtKB-EC"/>
</dbReference>
<feature type="domain" description="Aspartate/ornithine carbamoyltransferase carbamoyl-P binding" evidence="5">
    <location>
        <begin position="3"/>
        <end position="141"/>
    </location>
</feature>
<evidence type="ECO:0000259" key="4">
    <source>
        <dbReference type="Pfam" id="PF00185"/>
    </source>
</evidence>
<evidence type="ECO:0000313" key="7">
    <source>
        <dbReference type="Proteomes" id="UP001575105"/>
    </source>
</evidence>
<dbReference type="NCBIfam" id="TIGR00658">
    <property type="entry name" value="orni_carb_tr"/>
    <property type="match status" value="1"/>
</dbReference>
<dbReference type="PRINTS" id="PR00102">
    <property type="entry name" value="OTCASE"/>
</dbReference>
<dbReference type="Pfam" id="PF00185">
    <property type="entry name" value="OTCace"/>
    <property type="match status" value="1"/>
</dbReference>
<dbReference type="InterPro" id="IPR006132">
    <property type="entry name" value="Asp/Orn_carbamoyltranf_P-bd"/>
</dbReference>
<proteinExistence type="inferred from homology"/>
<dbReference type="PRINTS" id="PR00100">
    <property type="entry name" value="AOTCASE"/>
</dbReference>
<accession>A0ABV4U7C0</accession>